<evidence type="ECO:0000256" key="1">
    <source>
        <dbReference type="SAM" id="MobiDB-lite"/>
    </source>
</evidence>
<feature type="region of interest" description="Disordered" evidence="1">
    <location>
        <begin position="402"/>
        <end position="433"/>
    </location>
</feature>
<organism evidence="2 3">
    <name type="scientific">Asanoa siamensis</name>
    <dbReference type="NCBI Taxonomy" id="926357"/>
    <lineage>
        <taxon>Bacteria</taxon>
        <taxon>Bacillati</taxon>
        <taxon>Actinomycetota</taxon>
        <taxon>Actinomycetes</taxon>
        <taxon>Micromonosporales</taxon>
        <taxon>Micromonosporaceae</taxon>
        <taxon>Asanoa</taxon>
    </lineage>
</organism>
<reference evidence="2 3" key="1">
    <citation type="submission" date="2021-01" db="EMBL/GenBank/DDBJ databases">
        <title>Whole genome shotgun sequence of Asanoa siamensis NBRC 107932.</title>
        <authorList>
            <person name="Komaki H."/>
            <person name="Tamura T."/>
        </authorList>
    </citation>
    <scope>NUCLEOTIDE SEQUENCE [LARGE SCALE GENOMIC DNA]</scope>
    <source>
        <strain evidence="2 3">NBRC 107932</strain>
    </source>
</reference>
<evidence type="ECO:0000313" key="3">
    <source>
        <dbReference type="Proteomes" id="UP000604117"/>
    </source>
</evidence>
<keyword evidence="3" id="KW-1185">Reference proteome</keyword>
<evidence type="ECO:0000313" key="2">
    <source>
        <dbReference type="EMBL" id="GIF73914.1"/>
    </source>
</evidence>
<accession>A0ABQ4CRK1</accession>
<dbReference type="Proteomes" id="UP000604117">
    <property type="component" value="Unassembled WGS sequence"/>
</dbReference>
<gene>
    <name evidence="2" type="ORF">Asi02nite_34320</name>
</gene>
<comment type="caution">
    <text evidence="2">The sequence shown here is derived from an EMBL/GenBank/DDBJ whole genome shotgun (WGS) entry which is preliminary data.</text>
</comment>
<sequence length="433" mass="44552">MSGSSIVGFAVGGARLASGLGQVLALDPAEAAARNARIRLLTEQRRDRRAALEAALACAADERERQAQRLITARVDAATAAAALASAGLPPDPALEAPPAGPAAEAWCLGLRPAAEAWCLGLTAAVAAALDRARAATVQVAGAHLAAALSALDDGRVVAAAEVVGPAGPAPTRGALAAVTRMLASLDPRAGQADRGLVEAAAGAAAGRADNAGQLTELRLRIQTANENVARRRDDAVVAAQLLDAVEPYPGGGGLDPRRLAHVRQALAEVVAGRRALDDEVLDEVARLREQTEAVASAATVADAVADALGDLGYLVGPDFSVGTAAAGMLEVSHPAQPDHLVRMRVDADRRQLVALVYRQGAGEEAAKADAEAEAAWCGDLDRAIRQLSESGLVLTPVLLRAPGSRPTPVVAGRAEERTESRHKQRTNQRTER</sequence>
<name>A0ABQ4CRK1_9ACTN</name>
<proteinExistence type="predicted"/>
<dbReference type="RefSeq" id="WP_203714073.1">
    <property type="nucleotide sequence ID" value="NZ_BONE01000025.1"/>
</dbReference>
<dbReference type="EMBL" id="BONE01000025">
    <property type="protein sequence ID" value="GIF73914.1"/>
    <property type="molecule type" value="Genomic_DNA"/>
</dbReference>
<protein>
    <submittedName>
        <fullName evidence="2">Uncharacterized protein</fullName>
    </submittedName>
</protein>